<dbReference type="EMBL" id="CAMGYJ010000008">
    <property type="protein sequence ID" value="CAI0455223.1"/>
    <property type="molecule type" value="Genomic_DNA"/>
</dbReference>
<proteinExistence type="predicted"/>
<reference evidence="3" key="1">
    <citation type="submission" date="2022-08" db="EMBL/GenBank/DDBJ databases">
        <authorList>
            <person name="Gutierrez-Valencia J."/>
        </authorList>
    </citation>
    <scope>NUCLEOTIDE SEQUENCE</scope>
</reference>
<name>A0AAV0NBZ6_9ROSI</name>
<evidence type="ECO:0000313" key="2">
    <source>
        <dbReference type="EMBL" id="CAI0455223.1"/>
    </source>
</evidence>
<feature type="compositionally biased region" description="Low complexity" evidence="1">
    <location>
        <begin position="32"/>
        <end position="54"/>
    </location>
</feature>
<feature type="region of interest" description="Disordered" evidence="1">
    <location>
        <begin position="1"/>
        <end position="95"/>
    </location>
</feature>
<protein>
    <submittedName>
        <fullName evidence="3">Uncharacterized protein</fullName>
    </submittedName>
</protein>
<evidence type="ECO:0000313" key="4">
    <source>
        <dbReference type="Proteomes" id="UP001154282"/>
    </source>
</evidence>
<sequence length="113" mass="12318">MPPLSFRKSRSPVIPTRTRVQSPVRHGELSYAAAAPTTPLPIPSRRTLLSPLLRGRASDSSPDFRLQSRRPLPAPRRAPPTPLPPPSPAGLPRRPLLGLLLRESTSAKVMKPV</sequence>
<accession>A0AAV0NBZ6</accession>
<evidence type="ECO:0000256" key="1">
    <source>
        <dbReference type="SAM" id="MobiDB-lite"/>
    </source>
</evidence>
<dbReference type="EMBL" id="CAMGYJ010000008">
    <property type="protein sequence ID" value="CAI0456097.1"/>
    <property type="molecule type" value="Genomic_DNA"/>
</dbReference>
<evidence type="ECO:0000313" key="3">
    <source>
        <dbReference type="EMBL" id="CAI0456097.1"/>
    </source>
</evidence>
<dbReference type="Proteomes" id="UP001154282">
    <property type="component" value="Unassembled WGS sequence"/>
</dbReference>
<keyword evidence="4" id="KW-1185">Reference proteome</keyword>
<gene>
    <name evidence="2" type="ORF">LITE_LOCUS32252</name>
    <name evidence="3" type="ORF">LITE_LOCUS32624</name>
</gene>
<organism evidence="3 4">
    <name type="scientific">Linum tenue</name>
    <dbReference type="NCBI Taxonomy" id="586396"/>
    <lineage>
        <taxon>Eukaryota</taxon>
        <taxon>Viridiplantae</taxon>
        <taxon>Streptophyta</taxon>
        <taxon>Embryophyta</taxon>
        <taxon>Tracheophyta</taxon>
        <taxon>Spermatophyta</taxon>
        <taxon>Magnoliopsida</taxon>
        <taxon>eudicotyledons</taxon>
        <taxon>Gunneridae</taxon>
        <taxon>Pentapetalae</taxon>
        <taxon>rosids</taxon>
        <taxon>fabids</taxon>
        <taxon>Malpighiales</taxon>
        <taxon>Linaceae</taxon>
        <taxon>Linum</taxon>
    </lineage>
</organism>
<dbReference type="AlphaFoldDB" id="A0AAV0NBZ6"/>
<comment type="caution">
    <text evidence="3">The sequence shown here is derived from an EMBL/GenBank/DDBJ whole genome shotgun (WGS) entry which is preliminary data.</text>
</comment>
<feature type="compositionally biased region" description="Pro residues" evidence="1">
    <location>
        <begin position="72"/>
        <end position="89"/>
    </location>
</feature>